<dbReference type="RefSeq" id="WP_141584252.1">
    <property type="nucleotide sequence ID" value="NZ_SPAZ01000232.1"/>
</dbReference>
<name>A0AAE8VYK0_9ACTN</name>
<proteinExistence type="predicted"/>
<dbReference type="EMBL" id="SPAZ01000232">
    <property type="protein sequence ID" value="TQE26961.1"/>
    <property type="molecule type" value="Genomic_DNA"/>
</dbReference>
<evidence type="ECO:0000313" key="3">
    <source>
        <dbReference type="Proteomes" id="UP000318720"/>
    </source>
</evidence>
<organism evidence="2 3">
    <name type="scientific">Streptomyces ipomoeae</name>
    <dbReference type="NCBI Taxonomy" id="103232"/>
    <lineage>
        <taxon>Bacteria</taxon>
        <taxon>Bacillati</taxon>
        <taxon>Actinomycetota</taxon>
        <taxon>Actinomycetes</taxon>
        <taxon>Kitasatosporales</taxon>
        <taxon>Streptomycetaceae</taxon>
        <taxon>Streptomyces</taxon>
    </lineage>
</organism>
<dbReference type="Proteomes" id="UP000318720">
    <property type="component" value="Unassembled WGS sequence"/>
</dbReference>
<feature type="signal peptide" evidence="1">
    <location>
        <begin position="1"/>
        <end position="28"/>
    </location>
</feature>
<reference evidence="2 3" key="1">
    <citation type="submission" date="2019-03" db="EMBL/GenBank/DDBJ databases">
        <title>Comparative genomic analyses of the sweetpotato soil rot pathogen, Streptomyces ipomoeae.</title>
        <authorList>
            <person name="Ruschel Soares N."/>
            <person name="Badger J.H."/>
            <person name="Huguet-Tapia J.C."/>
            <person name="Clark C.A."/>
            <person name="Pettis G.S."/>
        </authorList>
    </citation>
    <scope>NUCLEOTIDE SEQUENCE [LARGE SCALE GENOMIC DNA]</scope>
    <source>
        <strain evidence="2 3">88-35</strain>
    </source>
</reference>
<keyword evidence="1" id="KW-0732">Signal</keyword>
<gene>
    <name evidence="2" type="ORF">Sipo8835_28395</name>
</gene>
<evidence type="ECO:0000256" key="1">
    <source>
        <dbReference type="SAM" id="SignalP"/>
    </source>
</evidence>
<dbReference type="AlphaFoldDB" id="A0AAE8VYK0"/>
<feature type="chain" id="PRO_5042040145" evidence="1">
    <location>
        <begin position="29"/>
        <end position="185"/>
    </location>
</feature>
<accession>A0AAE8VYK0</accession>
<comment type="caution">
    <text evidence="2">The sequence shown here is derived from an EMBL/GenBank/DDBJ whole genome shotgun (WGS) entry which is preliminary data.</text>
</comment>
<sequence>MRNSRISSLLLAPAVSLAILGGASPALANDAASSTSQPTSFGKPCEPGYDYFVTGKAKKEIHKGVGVEQANTNGTSRSITSTFTSTVTGSVGVTVSGELKTKASVAVAEIEQKYGLELSLKLTAKLGNRVKVKTPPKKTTHARYGIYRVKTTGYSQYIYADCRKGKKFKSTLQTPRRVGWYVWES</sequence>
<evidence type="ECO:0000313" key="2">
    <source>
        <dbReference type="EMBL" id="TQE26961.1"/>
    </source>
</evidence>
<protein>
    <submittedName>
        <fullName evidence="2">Uncharacterized protein</fullName>
    </submittedName>
</protein>